<dbReference type="GO" id="GO:0004252">
    <property type="term" value="F:serine-type endopeptidase activity"/>
    <property type="evidence" value="ECO:0007669"/>
    <property type="project" value="InterPro"/>
</dbReference>
<feature type="domain" description="Peptidase S8/S53" evidence="2">
    <location>
        <begin position="338"/>
        <end position="678"/>
    </location>
</feature>
<dbReference type="EMBL" id="CP025958">
    <property type="protein sequence ID" value="AWM39129.1"/>
    <property type="molecule type" value="Genomic_DNA"/>
</dbReference>
<keyword evidence="4" id="KW-1185">Reference proteome</keyword>
<dbReference type="AlphaFoldDB" id="A0A2Z3GXC2"/>
<organism evidence="3 4">
    <name type="scientific">Gemmata obscuriglobus</name>
    <dbReference type="NCBI Taxonomy" id="114"/>
    <lineage>
        <taxon>Bacteria</taxon>
        <taxon>Pseudomonadati</taxon>
        <taxon>Planctomycetota</taxon>
        <taxon>Planctomycetia</taxon>
        <taxon>Gemmatales</taxon>
        <taxon>Gemmataceae</taxon>
        <taxon>Gemmata</taxon>
    </lineage>
</organism>
<proteinExistence type="predicted"/>
<sequence>MSKLPHLRLVQNAEPISYTSTNTGGGGSFKTPARNPTTHAPELKNGFAAARDQAAEIRVRERGSGLDVLTHEPGGLVLTFESDKGEELNLKGLEKVRDGIELRSVLPRDGVETAQVFVADGKLEHFFKLVETYATRTVLTISADESMRATLEGLVDKKRKVSVSIKEPSDGKLPASITCPVSESDRIITALGERATVSKQVRKNTPLVASIARVRLALVRDFWAEKEEFPDEAEERWWEVWLHALRPQAESVVARFRSLTSALGIRTTTRYVRFPERVVLLAYGSAAQFSRSLELLSLMAELRKARELAGPYLELPARDQAQFAAAMLKNVVAAGNEAPSVCILDRGVHRGHPLLEQALAESDAQSVDESWGAHDHDQEQHGTGMAGIALFGCLTEVLGTNEVIRLRHRLESVKILPPPPSENAPEVYGAVTQQGVSLAMMRRPDRNRAICMAVTASATPQGLPSSWSGAVDEICAGVLDETPKLMFISAGNVRAELYSPEYEYHRWNTTCAGIEDPAQSWNAITVGAFTNKVTIQDPTYAGYEPIAEAGDLCPTSRTSLAWPEDHHPGWPIKPDIVCEGGNYGAHGGSRSSVEDLSLLTTMLHPSGRLFDTTRDTSPATALAARMAAQLWSHYPKLRPETVRALLVHSAQWTRAMTGRFGLENKANVQRCLRCYGYGVPDLDRAVYSLKNCATLIHEGALQPFKFDSEKKKPATNEMHLHALPWPREELEKLGEVPVTMRVTLSYFVEPSPGSVGWGANHRYASHGLRFDVIRPLESVAEFKQRISKTQWEDEKVRPKSQSETRNWVVGDKGRTHGSVHSDWWEGSAAELAACGSIAIYPVTGWWRERAHLGRLLQKAQYSLVVTLLTENVEADLYTPIKNVTSVRVETLTETTIS</sequence>
<evidence type="ECO:0000313" key="4">
    <source>
        <dbReference type="Proteomes" id="UP000245802"/>
    </source>
</evidence>
<dbReference type="GO" id="GO:0006508">
    <property type="term" value="P:proteolysis"/>
    <property type="evidence" value="ECO:0007669"/>
    <property type="project" value="InterPro"/>
</dbReference>
<dbReference type="RefSeq" id="WP_010036993.1">
    <property type="nucleotide sequence ID" value="NZ_CP025958.1"/>
</dbReference>
<dbReference type="KEGG" id="gog:C1280_20495"/>
<dbReference type="Gene3D" id="3.40.50.200">
    <property type="entry name" value="Peptidase S8/S53 domain"/>
    <property type="match status" value="1"/>
</dbReference>
<dbReference type="Pfam" id="PF00082">
    <property type="entry name" value="Peptidase_S8"/>
    <property type="match status" value="1"/>
</dbReference>
<dbReference type="InterPro" id="IPR000209">
    <property type="entry name" value="Peptidase_S8/S53_dom"/>
</dbReference>
<dbReference type="OrthoDB" id="9759014at2"/>
<dbReference type="SUPFAM" id="SSF52743">
    <property type="entry name" value="Subtilisin-like"/>
    <property type="match status" value="1"/>
</dbReference>
<dbReference type="Proteomes" id="UP000245802">
    <property type="component" value="Chromosome"/>
</dbReference>
<dbReference type="CDD" id="cd04847">
    <property type="entry name" value="Peptidases_S8_Subtilisin_like_2"/>
    <property type="match status" value="1"/>
</dbReference>
<protein>
    <recommendedName>
        <fullName evidence="2">Peptidase S8/S53 domain-containing protein</fullName>
    </recommendedName>
</protein>
<feature type="region of interest" description="Disordered" evidence="1">
    <location>
        <begin position="15"/>
        <end position="41"/>
    </location>
</feature>
<evidence type="ECO:0000313" key="3">
    <source>
        <dbReference type="EMBL" id="AWM39129.1"/>
    </source>
</evidence>
<evidence type="ECO:0000259" key="2">
    <source>
        <dbReference type="Pfam" id="PF00082"/>
    </source>
</evidence>
<name>A0A2Z3GXC2_9BACT</name>
<dbReference type="InterPro" id="IPR034074">
    <property type="entry name" value="Y4bN_pept_dom"/>
</dbReference>
<reference evidence="3 4" key="1">
    <citation type="submission" date="2018-01" db="EMBL/GenBank/DDBJ databases">
        <title>G. obscuriglobus.</title>
        <authorList>
            <person name="Franke J."/>
            <person name="Blomberg W."/>
            <person name="Selmecki A."/>
        </authorList>
    </citation>
    <scope>NUCLEOTIDE SEQUENCE [LARGE SCALE GENOMIC DNA]</scope>
    <source>
        <strain evidence="3 4">DSM 5831</strain>
    </source>
</reference>
<evidence type="ECO:0000256" key="1">
    <source>
        <dbReference type="SAM" id="MobiDB-lite"/>
    </source>
</evidence>
<gene>
    <name evidence="3" type="ORF">C1280_20495</name>
</gene>
<accession>A0A2Z3GXC2</accession>
<dbReference type="InterPro" id="IPR036852">
    <property type="entry name" value="Peptidase_S8/S53_dom_sf"/>
</dbReference>